<dbReference type="GO" id="GO:0004867">
    <property type="term" value="F:serine-type endopeptidase inhibitor activity"/>
    <property type="evidence" value="ECO:0007669"/>
    <property type="project" value="InterPro"/>
</dbReference>
<name>A0A0C2HBX2_9BILA</name>
<organism evidence="2 3">
    <name type="scientific">Ancylostoma duodenale</name>
    <dbReference type="NCBI Taxonomy" id="51022"/>
    <lineage>
        <taxon>Eukaryota</taxon>
        <taxon>Metazoa</taxon>
        <taxon>Ecdysozoa</taxon>
        <taxon>Nematoda</taxon>
        <taxon>Chromadorea</taxon>
        <taxon>Rhabditida</taxon>
        <taxon>Rhabditina</taxon>
        <taxon>Rhabditomorpha</taxon>
        <taxon>Strongyloidea</taxon>
        <taxon>Ancylostomatidae</taxon>
        <taxon>Ancylostomatinae</taxon>
        <taxon>Ancylostoma</taxon>
    </lineage>
</organism>
<evidence type="ECO:0008006" key="4">
    <source>
        <dbReference type="Google" id="ProtNLM"/>
    </source>
</evidence>
<evidence type="ECO:0000256" key="1">
    <source>
        <dbReference type="SAM" id="MobiDB-lite"/>
    </source>
</evidence>
<proteinExistence type="predicted"/>
<dbReference type="PANTHER" id="PTHR46339:SF10">
    <property type="entry name" value="BPTI_KUNITZ INHIBITOR DOMAIN-CONTAINING PROTEIN"/>
    <property type="match status" value="1"/>
</dbReference>
<evidence type="ECO:0000313" key="3">
    <source>
        <dbReference type="Proteomes" id="UP000054047"/>
    </source>
</evidence>
<dbReference type="Proteomes" id="UP000054047">
    <property type="component" value="Unassembled WGS sequence"/>
</dbReference>
<dbReference type="InterPro" id="IPR006150">
    <property type="entry name" value="Cys_repeat_1"/>
</dbReference>
<dbReference type="SUPFAM" id="SSF57362">
    <property type="entry name" value="BPTI-like"/>
    <property type="match status" value="1"/>
</dbReference>
<dbReference type="OrthoDB" id="196393at2759"/>
<dbReference type="InterPro" id="IPR036880">
    <property type="entry name" value="Kunitz_BPTI_sf"/>
</dbReference>
<dbReference type="AlphaFoldDB" id="A0A0C2HBX2"/>
<gene>
    <name evidence="2" type="ORF">ANCDUO_00506</name>
</gene>
<protein>
    <recommendedName>
        <fullName evidence="4">Kunitz/Bovine pancreatic trypsin inhibitor domain protein</fullName>
    </recommendedName>
</protein>
<dbReference type="EMBL" id="KN726210">
    <property type="protein sequence ID" value="KIH69159.1"/>
    <property type="molecule type" value="Genomic_DNA"/>
</dbReference>
<accession>A0A0C2HBX2</accession>
<evidence type="ECO:0000313" key="2">
    <source>
        <dbReference type="EMBL" id="KIH69159.1"/>
    </source>
</evidence>
<reference evidence="2 3" key="1">
    <citation type="submission" date="2013-12" db="EMBL/GenBank/DDBJ databases">
        <title>Draft genome of the parsitic nematode Ancylostoma duodenale.</title>
        <authorList>
            <person name="Mitreva M."/>
        </authorList>
    </citation>
    <scope>NUCLEOTIDE SEQUENCE [LARGE SCALE GENOMIC DNA]</scope>
    <source>
        <strain evidence="2 3">Zhejiang</strain>
    </source>
</reference>
<dbReference type="PANTHER" id="PTHR46339">
    <property type="entry name" value="PROTEIN CBG15282-RELATED"/>
    <property type="match status" value="1"/>
</dbReference>
<dbReference type="InterPro" id="IPR053014">
    <property type="entry name" value="Cuticle_assoc_divergent"/>
</dbReference>
<dbReference type="Pfam" id="PF14625">
    <property type="entry name" value="Lustrin_cystein"/>
    <property type="match status" value="5"/>
</dbReference>
<dbReference type="SMART" id="SM00289">
    <property type="entry name" value="WR1"/>
    <property type="match status" value="6"/>
</dbReference>
<keyword evidence="3" id="KW-1185">Reference proteome</keyword>
<sequence length="501" mass="55361">MTWSFNYRTGDCEMKEHAIGDEQWNAFASQEQCIDFCVVRPKTLPPPPPPGASSGHFPPLTLDKGIRQPNMGLLPGPNSREWFTKYNLALELAHVFYTDSIFVFACNHSDNGTCPNHLDVHYNTLTGQPQLCDAKANTGCPLGFECVKTSPFAAVCCRTKPTCPAAESIALLEKGVPKLCNPELHDSCPEHYSCQQANNLEHICCTRPLTCPDGMNALREDGGRPRICTIGVEGNCPRDHICVRGEGTAMGGGTRHLCCKPEKKCVVPYVDFVKKRPKRCFPGDSSCPSSTSCLPVMEEKENITNAVDVMFFCCHSVDVFTCPDSQMPKMDETSNRPMRCARSNPLSCPSEFVCERLLDGSNACCPNPFSSHICAEAVTDANNLPILCTGWDDGSCLEGKCRRALDGKHYCCRSTSEQASDPYESQFVKMRIELLHSALSRRMLNEALGAKQSASISSTSASVRTSAPMRPAPKGQKKFSNSRRYLPYYLRRIERIKNIIP</sequence>
<feature type="region of interest" description="Disordered" evidence="1">
    <location>
        <begin position="459"/>
        <end position="479"/>
    </location>
</feature>
<dbReference type="InterPro" id="IPR028150">
    <property type="entry name" value="Lustrin_cystein"/>
</dbReference>